<evidence type="ECO:0000313" key="2">
    <source>
        <dbReference type="EMBL" id="GIE99897.1"/>
    </source>
</evidence>
<evidence type="ECO:0000313" key="3">
    <source>
        <dbReference type="Proteomes" id="UP000636960"/>
    </source>
</evidence>
<dbReference type="EMBL" id="BOMV01000077">
    <property type="protein sequence ID" value="GIE99897.1"/>
    <property type="molecule type" value="Genomic_DNA"/>
</dbReference>
<sequence length="79" mass="8570">MAHQPSGAPMRVAATVATPTADWVSSWAFASQNHQTTENAADAAIDVSIQRTACTPSLDHKIGESRNLLPEARQRRSER</sequence>
<comment type="caution">
    <text evidence="2">The sequence shown here is derived from an EMBL/GenBank/DDBJ whole genome shotgun (WGS) entry which is preliminary data.</text>
</comment>
<gene>
    <name evidence="2" type="ORF">Ari01nite_73620</name>
</gene>
<feature type="region of interest" description="Disordered" evidence="1">
    <location>
        <begin position="58"/>
        <end position="79"/>
    </location>
</feature>
<evidence type="ECO:0000256" key="1">
    <source>
        <dbReference type="SAM" id="MobiDB-lite"/>
    </source>
</evidence>
<protein>
    <submittedName>
        <fullName evidence="2">Uncharacterized protein</fullName>
    </submittedName>
</protein>
<dbReference type="AlphaFoldDB" id="A0A919K6Y0"/>
<proteinExistence type="predicted"/>
<name>A0A919K6Y0_9ACTN</name>
<keyword evidence="3" id="KW-1185">Reference proteome</keyword>
<reference evidence="2" key="1">
    <citation type="submission" date="2021-01" db="EMBL/GenBank/DDBJ databases">
        <title>Whole genome shotgun sequence of Actinoplanes rishiriensis NBRC 108556.</title>
        <authorList>
            <person name="Komaki H."/>
            <person name="Tamura T."/>
        </authorList>
    </citation>
    <scope>NUCLEOTIDE SEQUENCE</scope>
    <source>
        <strain evidence="2">NBRC 108556</strain>
    </source>
</reference>
<organism evidence="2 3">
    <name type="scientific">Paractinoplanes rishiriensis</name>
    <dbReference type="NCBI Taxonomy" id="1050105"/>
    <lineage>
        <taxon>Bacteria</taxon>
        <taxon>Bacillati</taxon>
        <taxon>Actinomycetota</taxon>
        <taxon>Actinomycetes</taxon>
        <taxon>Micromonosporales</taxon>
        <taxon>Micromonosporaceae</taxon>
        <taxon>Paractinoplanes</taxon>
    </lineage>
</organism>
<dbReference type="Proteomes" id="UP000636960">
    <property type="component" value="Unassembled WGS sequence"/>
</dbReference>
<accession>A0A919K6Y0</accession>